<feature type="domain" description="Transcription initiation factor TFIID subunit 2 Ig-like" evidence="10">
    <location>
        <begin position="595"/>
        <end position="791"/>
    </location>
</feature>
<comment type="function">
    <text evidence="7">Functions as a component of the DNA-binding general transcription factor complex TFIID. Binding of TFIID to a promoter (with or without TATA element) is the initial step in pre-initiation complex (PIC) formation. TFIID plays a key role in the regulation of gene expression by RNA polymerase II through different activities such as transcription activator interaction, core promoter recognition and selectivity, TFIIA and TFIIB interaction, chromatin modification (histone acetylation by TAF1), facilitation of DNA opening and initiation of transcription.</text>
</comment>
<keyword evidence="6" id="KW-0539">Nucleus</keyword>
<feature type="compositionally biased region" description="Basic residues" evidence="9">
    <location>
        <begin position="1429"/>
        <end position="1440"/>
    </location>
</feature>
<organism evidence="12 13">
    <name type="scientific">Cytospora paraplurivora</name>
    <dbReference type="NCBI Taxonomy" id="2898453"/>
    <lineage>
        <taxon>Eukaryota</taxon>
        <taxon>Fungi</taxon>
        <taxon>Dikarya</taxon>
        <taxon>Ascomycota</taxon>
        <taxon>Pezizomycotina</taxon>
        <taxon>Sordariomycetes</taxon>
        <taxon>Sordariomycetidae</taxon>
        <taxon>Diaporthales</taxon>
        <taxon>Cytosporaceae</taxon>
        <taxon>Cytospora</taxon>
    </lineage>
</organism>
<proteinExistence type="inferred from homology"/>
<dbReference type="GO" id="GO:0005669">
    <property type="term" value="C:transcription factor TFIID complex"/>
    <property type="evidence" value="ECO:0007669"/>
    <property type="project" value="InterPro"/>
</dbReference>
<sequence length="1625" mass="181564">MPGEMDYAMAIAPEGAAASTEEVTYEPYTILEQHVQLDLNFRGKQVHGTTYIRIFKITNDDLEYINLDARQAEIDLDKITVNNQKVKATYRDPYQYLDTPKGYTWNAHQHHLRTNRMKPLRPKMRGDLPMTGRETKGCQPANGALRVWLRPEKIVLKPVQTPGVSGPQKPLNPNEFEITIPFRVTQVRDGLHFVGVDAGDTQYPHVYTRHSIEPGYASCLFPCVDDRTRIEKWEISLKFPRTVGDALRQPLGSPTGNTGGTQGGAPRSQQPRREFETTEEDKLLDMTAICSGTLVGEREDPDGDGSKKVMTFNAKHCGAQHIGFAVGPFEDVDLYSGFRAEEEEVKLGGNAVKVHGYCLPGRSDEVRNTCQMLAHATDFFTLTFSKYPYDENSYKICFVDEMIEDTVPMQAFSLCSNRLLYPADIIDNEIETTRKLVHSLASQYFGIFINPNEWTDSWIVIGLAYFMTDLYLRQLCGNNYYRFQIRTMAEHLTTVDHGRPSLHELGRYLHLGEFEMDFMALKAPLVIFILDRRLLKSSNSAGVVRVISQRLRDAMQAPDSFAANFVISSEQFRRNCEKKGRLRLESFWDQWVFSSGCPRLHITQRFNKKRLEVELTVVQNQVDWAKQPHPLQRDDFWRDVIEEQYGVLAAEVPLTFTGPMTFRVHEADGTPYEHCLEMKLDAAATKGSRLAMPYNTKYKRIKRVRQKKREKEHTKAPGASRGDLDGQDEDGNDDDEKGHTLNMFGDVLLSPEDMDAWKLVDWDEDQQQQMDQESYEWIRVDCDFEWIYYLDTNLKVYMTVAQLQQDRDIAAQVESMLQLTRNQPSNIQTTTLLRTLYDDRYFYGIRTMAAQALTGHAERANNFRGMHHLLRVFKAFYCYPDTSTPRPNDFSDKKSYHVQSAIPAAVARIRGDLEFCPKEARELILDQLIYNNNDENPFSDHFYIARLLEALATSLVRAKTDEVSNGELDAEMQSFVVRALEQIDRYKSMDEVFSSYQNIWTRTALDCKVKLMKSGVIPINGVEFMQYLTPDTLDVVQIKAFECMIELGLFLKPVLMRFLFTTMSLSSSPFVRDRLFKAFTRGLASIAFGEYEIADHRAIESAPKPDQARLALQNGAEGDNLLLEEDDNGGLIVEHSDATIQKRKSNMARRNDIAAALRALKEALHQNKDMQKELWKAVDSPVIGLSEKRNLLELCSILFRAEDEMLVTMQYPVRWSVQKGLYQRGKSLVMNFKRSHKTSLSRKHDEVIPQEGAPATVAVAAPAPAPASAPTPAPAPAPARPLVSAPTPAPISLHTPARAPTPAAGPSSRPAPEQGAEQPKKKLIKISHTGASRPSLHSPAPSPGPASRQPSISVAIPARPPAQEKGDSISVQNRAAVKSSSASQPAAARPTPDSTRPSSVIRSSSSKLFNPNPKKRKLAEIEASSGSSRPRKIVTLRYRKFTPEGRQRATRILSSSKAIRPADSIVATPASRSFAAAAPPPRKGTPPSNVEVSMTSSTSTLSAGTSSTARQSQLQKTPLPNGKIRKPLPTGPSPTRSGSPTSSGIVARPSAPARQPSSSKHGPSASPSRRPSPVASRSSTEPSNKPKKIIKLKLGGNKEKGLSGIFGGGSKSPRPPPPSSEPRKY</sequence>
<dbReference type="CDD" id="cd09839">
    <property type="entry name" value="M1_like_TAF2"/>
    <property type="match status" value="1"/>
</dbReference>
<keyword evidence="4" id="KW-0805">Transcription regulation</keyword>
<dbReference type="GO" id="GO:0000976">
    <property type="term" value="F:transcription cis-regulatory region binding"/>
    <property type="evidence" value="ECO:0007669"/>
    <property type="project" value="TreeGrafter"/>
</dbReference>
<reference evidence="12 13" key="1">
    <citation type="journal article" date="2023" name="PLoS ONE">
        <title>Cytospora paraplurivora sp. nov. isolated from orchards with fruit tree decline syndrome in Ontario, Canada.</title>
        <authorList>
            <person name="Ilyukhin E."/>
            <person name="Nguyen H.D.T."/>
            <person name="Castle A.J."/>
            <person name="Ellouze W."/>
        </authorList>
    </citation>
    <scope>NUCLEOTIDE SEQUENCE [LARGE SCALE GENOMIC DNA]</scope>
    <source>
        <strain evidence="12 13">FDS-564</strain>
    </source>
</reference>
<evidence type="ECO:0000256" key="5">
    <source>
        <dbReference type="ARBA" id="ARBA00023163"/>
    </source>
</evidence>
<dbReference type="Pfam" id="PF25316">
    <property type="entry name" value="TAF2_3rd"/>
    <property type="match status" value="1"/>
</dbReference>
<dbReference type="InterPro" id="IPR027268">
    <property type="entry name" value="Peptidase_M4/M1_CTD_sf"/>
</dbReference>
<evidence type="ECO:0000256" key="2">
    <source>
        <dbReference type="ARBA" id="ARBA00010937"/>
    </source>
</evidence>
<dbReference type="InterPro" id="IPR057991">
    <property type="entry name" value="TPR_TAF2_C"/>
</dbReference>
<comment type="similarity">
    <text evidence="2">Belongs to the TAF2 family.</text>
</comment>
<dbReference type="SUPFAM" id="SSF55486">
    <property type="entry name" value="Metalloproteases ('zincins'), catalytic domain"/>
    <property type="match status" value="1"/>
</dbReference>
<comment type="subcellular location">
    <subcellularLocation>
        <location evidence="1">Nucleus</location>
    </subcellularLocation>
</comment>
<evidence type="ECO:0000256" key="9">
    <source>
        <dbReference type="SAM" id="MobiDB-lite"/>
    </source>
</evidence>
<accession>A0AAN9U8Z8</accession>
<feature type="compositionally biased region" description="Pro residues" evidence="9">
    <location>
        <begin position="1613"/>
        <end position="1625"/>
    </location>
</feature>
<dbReference type="InterPro" id="IPR037813">
    <property type="entry name" value="TAF2"/>
</dbReference>
<feature type="region of interest" description="Disordered" evidence="9">
    <location>
        <begin position="702"/>
        <end position="741"/>
    </location>
</feature>
<feature type="domain" description="Transcription initiation factor TFIID subunit 2 TPR repeats" evidence="11">
    <location>
        <begin position="801"/>
        <end position="1080"/>
    </location>
</feature>
<dbReference type="EMBL" id="JAJSPL020000013">
    <property type="protein sequence ID" value="KAK7743471.1"/>
    <property type="molecule type" value="Genomic_DNA"/>
</dbReference>
<feature type="compositionally biased region" description="Pro residues" evidence="9">
    <location>
        <begin position="1263"/>
        <end position="1279"/>
    </location>
</feature>
<dbReference type="SUPFAM" id="SSF63737">
    <property type="entry name" value="Leukotriene A4 hydrolase N-terminal domain"/>
    <property type="match status" value="1"/>
</dbReference>
<dbReference type="FunFam" id="1.10.390.10:FF:000011">
    <property type="entry name" value="Transcription initiation factor TFIID subunit"/>
    <property type="match status" value="1"/>
</dbReference>
<feature type="compositionally biased region" description="Low complexity" evidence="9">
    <location>
        <begin position="1375"/>
        <end position="1406"/>
    </location>
</feature>
<dbReference type="GO" id="GO:0006367">
    <property type="term" value="P:transcription initiation at RNA polymerase II promoter"/>
    <property type="evidence" value="ECO:0007669"/>
    <property type="project" value="TreeGrafter"/>
</dbReference>
<dbReference type="InterPro" id="IPR057345">
    <property type="entry name" value="Ig-like_TAF2"/>
</dbReference>
<evidence type="ECO:0000256" key="4">
    <source>
        <dbReference type="ARBA" id="ARBA00023015"/>
    </source>
</evidence>
<feature type="compositionally biased region" description="Acidic residues" evidence="9">
    <location>
        <begin position="725"/>
        <end position="735"/>
    </location>
</feature>
<name>A0AAN9U8Z8_9PEZI</name>
<feature type="compositionally biased region" description="Polar residues" evidence="9">
    <location>
        <begin position="1509"/>
        <end position="1518"/>
    </location>
</feature>
<dbReference type="GO" id="GO:0016251">
    <property type="term" value="F:RNA polymerase II general transcription initiation factor activity"/>
    <property type="evidence" value="ECO:0007669"/>
    <property type="project" value="TreeGrafter"/>
</dbReference>
<feature type="compositionally biased region" description="Low complexity" evidence="9">
    <location>
        <begin position="1533"/>
        <end position="1583"/>
    </location>
</feature>
<dbReference type="PANTHER" id="PTHR15137">
    <property type="entry name" value="TRANSCRIPTION INITIATION FACTOR TFIID"/>
    <property type="match status" value="1"/>
</dbReference>
<evidence type="ECO:0000259" key="10">
    <source>
        <dbReference type="Pfam" id="PF25316"/>
    </source>
</evidence>
<gene>
    <name evidence="12" type="primary">taf2</name>
    <name evidence="12" type="ORF">SLS53_004005</name>
</gene>
<evidence type="ECO:0000256" key="1">
    <source>
        <dbReference type="ARBA" id="ARBA00004123"/>
    </source>
</evidence>
<evidence type="ECO:0000256" key="7">
    <source>
        <dbReference type="ARBA" id="ARBA00025346"/>
    </source>
</evidence>
<evidence type="ECO:0000313" key="13">
    <source>
        <dbReference type="Proteomes" id="UP001320245"/>
    </source>
</evidence>
<evidence type="ECO:0000256" key="3">
    <source>
        <dbReference type="ARBA" id="ARBA00017363"/>
    </source>
</evidence>
<dbReference type="PANTHER" id="PTHR15137:SF9">
    <property type="entry name" value="TRANSCRIPTION INITIATION FACTOR TFIID SUBUNIT 2"/>
    <property type="match status" value="1"/>
</dbReference>
<protein>
    <recommendedName>
        <fullName evidence="3">Transcription initiation factor TFIID subunit 2</fullName>
    </recommendedName>
    <alternativeName>
        <fullName evidence="8">TBP-associated factor 2</fullName>
    </alternativeName>
</protein>
<dbReference type="Proteomes" id="UP001320245">
    <property type="component" value="Unassembled WGS sequence"/>
</dbReference>
<dbReference type="Pfam" id="PF25577">
    <property type="entry name" value="TPR_TAF2_C"/>
    <property type="match status" value="1"/>
</dbReference>
<evidence type="ECO:0000256" key="6">
    <source>
        <dbReference type="ARBA" id="ARBA00023242"/>
    </source>
</evidence>
<keyword evidence="5" id="KW-0804">Transcription</keyword>
<feature type="compositionally biased region" description="Low complexity" evidence="9">
    <location>
        <begin position="1295"/>
        <end position="1312"/>
    </location>
</feature>
<dbReference type="GO" id="GO:0003682">
    <property type="term" value="F:chromatin binding"/>
    <property type="evidence" value="ECO:0007669"/>
    <property type="project" value="TreeGrafter"/>
</dbReference>
<evidence type="ECO:0000313" key="12">
    <source>
        <dbReference type="EMBL" id="KAK7743471.1"/>
    </source>
</evidence>
<dbReference type="Gene3D" id="1.10.390.10">
    <property type="entry name" value="Neutral Protease Domain 2"/>
    <property type="match status" value="1"/>
</dbReference>
<keyword evidence="13" id="KW-1185">Reference proteome</keyword>
<evidence type="ECO:0000256" key="8">
    <source>
        <dbReference type="ARBA" id="ARBA00076306"/>
    </source>
</evidence>
<feature type="region of interest" description="Disordered" evidence="9">
    <location>
        <begin position="1262"/>
        <end position="1625"/>
    </location>
</feature>
<dbReference type="Gene3D" id="2.60.40.1730">
    <property type="entry name" value="tricorn interacting facor f3 domain"/>
    <property type="match status" value="1"/>
</dbReference>
<dbReference type="InterPro" id="IPR042097">
    <property type="entry name" value="Aminopeptidase_N-like_N_sf"/>
</dbReference>
<comment type="caution">
    <text evidence="12">The sequence shown here is derived from an EMBL/GenBank/DDBJ whole genome shotgun (WGS) entry which is preliminary data.</text>
</comment>
<feature type="compositionally biased region" description="Low complexity" evidence="9">
    <location>
        <begin position="1493"/>
        <end position="1508"/>
    </location>
</feature>
<feature type="region of interest" description="Disordered" evidence="9">
    <location>
        <begin position="246"/>
        <end position="279"/>
    </location>
</feature>
<feature type="compositionally biased region" description="Low complexity" evidence="9">
    <location>
        <begin position="1467"/>
        <end position="1477"/>
    </location>
</feature>
<evidence type="ECO:0000259" key="11">
    <source>
        <dbReference type="Pfam" id="PF25577"/>
    </source>
</evidence>